<dbReference type="PANTHER" id="PTHR32309">
    <property type="entry name" value="TYROSINE-PROTEIN KINASE"/>
    <property type="match status" value="1"/>
</dbReference>
<proteinExistence type="predicted"/>
<organism evidence="2 3">
    <name type="scientific">Candidatus Desantisbacteria bacterium CG_4_10_14_0_8_um_filter_48_22</name>
    <dbReference type="NCBI Taxonomy" id="1974543"/>
    <lineage>
        <taxon>Bacteria</taxon>
        <taxon>Candidatus Desantisiibacteriota</taxon>
    </lineage>
</organism>
<dbReference type="InterPro" id="IPR050445">
    <property type="entry name" value="Bact_polysacc_biosynth/exp"/>
</dbReference>
<dbReference type="GO" id="GO:0005886">
    <property type="term" value="C:plasma membrane"/>
    <property type="evidence" value="ECO:0007669"/>
    <property type="project" value="TreeGrafter"/>
</dbReference>
<comment type="caution">
    <text evidence="2">The sequence shown here is derived from an EMBL/GenBank/DDBJ whole genome shotgun (WGS) entry which is preliminary data.</text>
</comment>
<feature type="transmembrane region" description="Helical" evidence="1">
    <location>
        <begin position="20"/>
        <end position="39"/>
    </location>
</feature>
<evidence type="ECO:0000313" key="3">
    <source>
        <dbReference type="Proteomes" id="UP000229307"/>
    </source>
</evidence>
<gene>
    <name evidence="2" type="ORF">COY52_09890</name>
</gene>
<dbReference type="GO" id="GO:0004713">
    <property type="term" value="F:protein tyrosine kinase activity"/>
    <property type="evidence" value="ECO:0007669"/>
    <property type="project" value="TreeGrafter"/>
</dbReference>
<keyword evidence="1" id="KW-0472">Membrane</keyword>
<dbReference type="Proteomes" id="UP000229307">
    <property type="component" value="Unassembled WGS sequence"/>
</dbReference>
<feature type="transmembrane region" description="Helical" evidence="1">
    <location>
        <begin position="204"/>
        <end position="223"/>
    </location>
</feature>
<name>A0A2M7S7A4_9BACT</name>
<evidence type="ECO:0000313" key="2">
    <source>
        <dbReference type="EMBL" id="PIZ15387.1"/>
    </source>
</evidence>
<dbReference type="AlphaFoldDB" id="A0A2M7S7A4"/>
<dbReference type="PANTHER" id="PTHR32309:SF13">
    <property type="entry name" value="FERRIC ENTEROBACTIN TRANSPORT PROTEIN FEPE"/>
    <property type="match status" value="1"/>
</dbReference>
<reference evidence="3" key="1">
    <citation type="submission" date="2017-09" db="EMBL/GenBank/DDBJ databases">
        <title>Depth-based differentiation of microbial function through sediment-hosted aquifers and enrichment of novel symbionts in the deep terrestrial subsurface.</title>
        <authorList>
            <person name="Probst A.J."/>
            <person name="Ladd B."/>
            <person name="Jarett J.K."/>
            <person name="Geller-Mcgrath D.E."/>
            <person name="Sieber C.M.K."/>
            <person name="Emerson J.B."/>
            <person name="Anantharaman K."/>
            <person name="Thomas B.C."/>
            <person name="Malmstrom R."/>
            <person name="Stieglmeier M."/>
            <person name="Klingl A."/>
            <person name="Woyke T."/>
            <person name="Ryan C.M."/>
            <person name="Banfield J.F."/>
        </authorList>
    </citation>
    <scope>NUCLEOTIDE SEQUENCE [LARGE SCALE GENOMIC DNA]</scope>
</reference>
<sequence>MEEKEKGLVEYLGVIKKRKWILVIALLIGFAVSLISVIATKPVYRVESAFEVGFIQSEYIVECTNMAQICRTANFRNKIRETLSLPAGEDVPLNAKSSGPVIYLISNTQFPERSVKILNTAMDIIVREHDAMYKEAMKPFLSEIDSYRRQIETLRSGQDEVSRMYLLNLRMQLSQLEKILAPYRTTRVLSPAAVSEKPVRPRPFTDIAIGLLLGLLAGLFAVFSREYLFPEKS</sequence>
<keyword evidence="1" id="KW-1133">Transmembrane helix</keyword>
<evidence type="ECO:0000256" key="1">
    <source>
        <dbReference type="SAM" id="Phobius"/>
    </source>
</evidence>
<dbReference type="EMBL" id="PFMR01000265">
    <property type="protein sequence ID" value="PIZ15387.1"/>
    <property type="molecule type" value="Genomic_DNA"/>
</dbReference>
<protein>
    <recommendedName>
        <fullName evidence="4">Polysaccharide chain length determinant N-terminal domain-containing protein</fullName>
    </recommendedName>
</protein>
<accession>A0A2M7S7A4</accession>
<evidence type="ECO:0008006" key="4">
    <source>
        <dbReference type="Google" id="ProtNLM"/>
    </source>
</evidence>
<keyword evidence="1" id="KW-0812">Transmembrane</keyword>